<evidence type="ECO:0000256" key="1">
    <source>
        <dbReference type="SAM" id="MobiDB-lite"/>
    </source>
</evidence>
<evidence type="ECO:0000313" key="2">
    <source>
        <dbReference type="EMBL" id="ASV83113.1"/>
    </source>
</evidence>
<dbReference type="Proteomes" id="UP000215256">
    <property type="component" value="Chromosome 2"/>
</dbReference>
<feature type="region of interest" description="Disordered" evidence="1">
    <location>
        <begin position="1"/>
        <end position="27"/>
    </location>
</feature>
<feature type="compositionally biased region" description="Basic and acidic residues" evidence="1">
    <location>
        <begin position="7"/>
        <end position="20"/>
    </location>
</feature>
<organism evidence="2 3">
    <name type="scientific">Ochrobactrum quorumnocens</name>
    <dbReference type="NCBI Taxonomy" id="271865"/>
    <lineage>
        <taxon>Bacteria</taxon>
        <taxon>Pseudomonadati</taxon>
        <taxon>Pseudomonadota</taxon>
        <taxon>Alphaproteobacteria</taxon>
        <taxon>Hyphomicrobiales</taxon>
        <taxon>Brucellaceae</taxon>
        <taxon>Brucella/Ochrobactrum group</taxon>
        <taxon>Ochrobactrum</taxon>
    </lineage>
</organism>
<gene>
    <name evidence="2" type="ORF">CES85_3888</name>
</gene>
<dbReference type="EMBL" id="CP022603">
    <property type="protein sequence ID" value="ASV83113.1"/>
    <property type="molecule type" value="Genomic_DNA"/>
</dbReference>
<accession>A0A248U8L8</accession>
<name>A0A248U8L8_9HYPH</name>
<dbReference type="KEGG" id="och:CES85_3888"/>
<proteinExistence type="predicted"/>
<dbReference type="AlphaFoldDB" id="A0A248U8L8"/>
<evidence type="ECO:0000313" key="3">
    <source>
        <dbReference type="Proteomes" id="UP000215256"/>
    </source>
</evidence>
<reference evidence="2 3" key="1">
    <citation type="submission" date="2017-07" db="EMBL/GenBank/DDBJ databases">
        <title>Phylogenetic study on the rhizospheric bacterium Ochrobactrum sp. A44.</title>
        <authorList>
            <person name="Krzyzanowska D.M."/>
            <person name="Ossowicki A."/>
            <person name="Rajewska M."/>
            <person name="Maciag T."/>
            <person name="Kaczynski Z."/>
            <person name="Czerwicka M."/>
            <person name="Jafra S."/>
        </authorList>
    </citation>
    <scope>NUCLEOTIDE SEQUENCE [LARGE SCALE GENOMIC DNA]</scope>
    <source>
        <strain evidence="2 3">A44</strain>
    </source>
</reference>
<protein>
    <submittedName>
        <fullName evidence="2">Uncharacterized protein</fullName>
    </submittedName>
</protein>
<sequence>MAGEFNGEVREMRRGERYKGTETPGYIERTECFDTFSTHR</sequence>